<dbReference type="KEGG" id="cinf:CINF_0939"/>
<dbReference type="InterPro" id="IPR033749">
    <property type="entry name" value="Polyprenyl_synt_CS"/>
</dbReference>
<dbReference type="Pfam" id="PF00348">
    <property type="entry name" value="polyprenyl_synt"/>
    <property type="match status" value="1"/>
</dbReference>
<evidence type="ECO:0000256" key="2">
    <source>
        <dbReference type="ARBA" id="ARBA00006706"/>
    </source>
</evidence>
<dbReference type="Proteomes" id="UP000509414">
    <property type="component" value="Chromosome"/>
</dbReference>
<evidence type="ECO:0000256" key="6">
    <source>
        <dbReference type="RuleBase" id="RU004466"/>
    </source>
</evidence>
<evidence type="ECO:0000313" key="7">
    <source>
        <dbReference type="EMBL" id="QLI05444.1"/>
    </source>
</evidence>
<dbReference type="EC" id="2.5.1.90" evidence="7"/>
<evidence type="ECO:0000256" key="5">
    <source>
        <dbReference type="ARBA" id="ARBA00022842"/>
    </source>
</evidence>
<dbReference type="EMBL" id="CP049075">
    <property type="protein sequence ID" value="QLI05444.1"/>
    <property type="molecule type" value="Genomic_DNA"/>
</dbReference>
<keyword evidence="4" id="KW-0479">Metal-binding</keyword>
<dbReference type="SFLD" id="SFLDS00005">
    <property type="entry name" value="Isoprenoid_Synthase_Type_I"/>
    <property type="match status" value="1"/>
</dbReference>
<dbReference type="PANTHER" id="PTHR12001:SF69">
    <property type="entry name" value="ALL TRANS-POLYPRENYL-DIPHOSPHATE SYNTHASE PDSS1"/>
    <property type="match status" value="1"/>
</dbReference>
<dbReference type="InterPro" id="IPR000092">
    <property type="entry name" value="Polyprenyl_synt"/>
</dbReference>
<proteinExistence type="inferred from homology"/>
<dbReference type="AlphaFoldDB" id="A0A7H9CMI7"/>
<dbReference type="Gene3D" id="1.10.600.10">
    <property type="entry name" value="Farnesyl Diphosphate Synthase"/>
    <property type="match status" value="1"/>
</dbReference>
<keyword evidence="3 6" id="KW-0808">Transferase</keyword>
<keyword evidence="5" id="KW-0460">Magnesium</keyword>
<accession>A0A7H9CMI7</accession>
<keyword evidence="8" id="KW-1185">Reference proteome</keyword>
<reference evidence="7 8" key="1">
    <citation type="submission" date="2020-02" db="EMBL/GenBank/DDBJ databases">
        <title>Complete genome sequence of the novel Campylobacter species Candidatus Campylobacter infans.</title>
        <authorList>
            <person name="Duim B."/>
            <person name="Zomer A."/>
            <person name="van der Graaf L."/>
            <person name="Wagenaar J."/>
        </authorList>
    </citation>
    <scope>NUCLEOTIDE SEQUENCE [LARGE SCALE GENOMIC DNA]</scope>
    <source>
        <strain evidence="7 8">19S00001</strain>
    </source>
</reference>
<dbReference type="SUPFAM" id="SSF48576">
    <property type="entry name" value="Terpenoid synthases"/>
    <property type="match status" value="1"/>
</dbReference>
<dbReference type="GO" id="GO:0106350">
    <property type="term" value="F:all-trans-octaprenyl-diphosphate synthase activity"/>
    <property type="evidence" value="ECO:0007669"/>
    <property type="project" value="UniProtKB-EC"/>
</dbReference>
<evidence type="ECO:0000256" key="3">
    <source>
        <dbReference type="ARBA" id="ARBA00022679"/>
    </source>
</evidence>
<dbReference type="InterPro" id="IPR008949">
    <property type="entry name" value="Isoprenoid_synthase_dom_sf"/>
</dbReference>
<dbReference type="CDD" id="cd00685">
    <property type="entry name" value="Trans_IPPS_HT"/>
    <property type="match status" value="1"/>
</dbReference>
<sequence>MPLQKINARMQEMVKDLAYERASKMFASLNNGKMLRSKLVLKIAGHSDRAIDLCAIIELIHLASLLHDDVIDDAMLRRAKPSINAQYGTKNAIMLGDILYSRGFMQLANFNPNIIIAISGAVCKLSVGELMDVDLSQNFNDNLQKYLQMIEYKTAALIQAASSSAAMLAGLDDKPYEIYGKNLGLAFQIIDDILDITGDEKSLGKPAMNDYKEGKTTLVYILLYQKLENTDKIKLKSLFKKELSPDELAWLKDKISKYNIINECKKIAHQYSQLAIQATPNTELSSIAADMINRSF</sequence>
<comment type="cofactor">
    <cofactor evidence="1">
        <name>Mg(2+)</name>
        <dbReference type="ChEBI" id="CHEBI:18420"/>
    </cofactor>
</comment>
<dbReference type="GO" id="GO:0046872">
    <property type="term" value="F:metal ion binding"/>
    <property type="evidence" value="ECO:0007669"/>
    <property type="project" value="UniProtKB-KW"/>
</dbReference>
<comment type="similarity">
    <text evidence="2 6">Belongs to the FPP/GGPP synthase family.</text>
</comment>
<dbReference type="RefSeq" id="WP_179974669.1">
    <property type="nucleotide sequence ID" value="NZ_CP049075.1"/>
</dbReference>
<evidence type="ECO:0000256" key="4">
    <source>
        <dbReference type="ARBA" id="ARBA00022723"/>
    </source>
</evidence>
<protein>
    <submittedName>
        <fullName evidence="7">Octaprenyl-diphosphate synthase</fullName>
        <ecNumber evidence="7">2.5.1.90</ecNumber>
    </submittedName>
</protein>
<dbReference type="GO" id="GO:0008299">
    <property type="term" value="P:isoprenoid biosynthetic process"/>
    <property type="evidence" value="ECO:0007669"/>
    <property type="project" value="InterPro"/>
</dbReference>
<organism evidence="7 8">
    <name type="scientific">Candidatus Campylobacter infans</name>
    <dbReference type="NCBI Taxonomy" id="2561898"/>
    <lineage>
        <taxon>Bacteria</taxon>
        <taxon>Pseudomonadati</taxon>
        <taxon>Campylobacterota</taxon>
        <taxon>Epsilonproteobacteria</taxon>
        <taxon>Campylobacterales</taxon>
        <taxon>Campylobacteraceae</taxon>
        <taxon>Campylobacter</taxon>
    </lineage>
</organism>
<gene>
    <name evidence="7" type="primary">ispB</name>
    <name evidence="7" type="ORF">CINF_0939</name>
</gene>
<evidence type="ECO:0000313" key="8">
    <source>
        <dbReference type="Proteomes" id="UP000509414"/>
    </source>
</evidence>
<evidence type="ECO:0000256" key="1">
    <source>
        <dbReference type="ARBA" id="ARBA00001946"/>
    </source>
</evidence>
<name>A0A7H9CMI7_9BACT</name>
<dbReference type="PANTHER" id="PTHR12001">
    <property type="entry name" value="GERANYLGERANYL PYROPHOSPHATE SYNTHASE"/>
    <property type="match status" value="1"/>
</dbReference>
<dbReference type="PROSITE" id="PS00444">
    <property type="entry name" value="POLYPRENYL_SYNTHASE_2"/>
    <property type="match status" value="1"/>
</dbReference>